<feature type="region of interest" description="Disordered" evidence="2">
    <location>
        <begin position="325"/>
        <end position="366"/>
    </location>
</feature>
<dbReference type="PANTHER" id="PTHR22929">
    <property type="entry name" value="RNA POLYMERASE III TRANSCRIPTION INITIATION FACTOR B"/>
    <property type="match status" value="1"/>
</dbReference>
<feature type="region of interest" description="Disordered" evidence="2">
    <location>
        <begin position="243"/>
        <end position="312"/>
    </location>
</feature>
<feature type="domain" description="Myb-like" evidence="3">
    <location>
        <begin position="476"/>
        <end position="524"/>
    </location>
</feature>
<comment type="subcellular location">
    <subcellularLocation>
        <location evidence="1">Nucleus</location>
    </subcellularLocation>
</comment>
<dbReference type="SUPFAM" id="SSF46689">
    <property type="entry name" value="Homeodomain-like"/>
    <property type="match status" value="1"/>
</dbReference>
<dbReference type="Proteomes" id="UP001549920">
    <property type="component" value="Unassembled WGS sequence"/>
</dbReference>
<evidence type="ECO:0000313" key="5">
    <source>
        <dbReference type="Proteomes" id="UP001549920"/>
    </source>
</evidence>
<keyword evidence="5" id="KW-1185">Reference proteome</keyword>
<reference evidence="4 5" key="1">
    <citation type="submission" date="2024-06" db="EMBL/GenBank/DDBJ databases">
        <title>A chromosome-level genome assembly of beet webworm, Loxostege sticticalis.</title>
        <authorList>
            <person name="Zhang Y."/>
        </authorList>
    </citation>
    <scope>NUCLEOTIDE SEQUENCE [LARGE SCALE GENOMIC DNA]</scope>
    <source>
        <strain evidence="4">AQ026</strain>
        <tissue evidence="4">Whole body</tissue>
    </source>
</reference>
<feature type="compositionally biased region" description="Polar residues" evidence="2">
    <location>
        <begin position="325"/>
        <end position="340"/>
    </location>
</feature>
<feature type="region of interest" description="Disordered" evidence="2">
    <location>
        <begin position="577"/>
        <end position="609"/>
    </location>
</feature>
<dbReference type="InterPro" id="IPR009057">
    <property type="entry name" value="Homeodomain-like_sf"/>
</dbReference>
<dbReference type="EMBL" id="JBEUOH010000019">
    <property type="protein sequence ID" value="KAL0869824.1"/>
    <property type="molecule type" value="Genomic_DNA"/>
</dbReference>
<proteinExistence type="predicted"/>
<feature type="compositionally biased region" description="Basic and acidic residues" evidence="2">
    <location>
        <begin position="19"/>
        <end position="39"/>
    </location>
</feature>
<dbReference type="PANTHER" id="PTHR22929:SF0">
    <property type="entry name" value="TRANSCRIPTION FACTOR TFIIIB COMPONENT B'' HOMOLOG"/>
    <property type="match status" value="1"/>
</dbReference>
<dbReference type="InterPro" id="IPR039467">
    <property type="entry name" value="TFIIIB_B''_Myb"/>
</dbReference>
<evidence type="ECO:0000313" key="4">
    <source>
        <dbReference type="EMBL" id="KAL0869824.1"/>
    </source>
</evidence>
<evidence type="ECO:0000259" key="3">
    <source>
        <dbReference type="SMART" id="SM00717"/>
    </source>
</evidence>
<name>A0ABR3HHE0_LOXSC</name>
<gene>
    <name evidence="4" type="ORF">ABMA27_006033</name>
</gene>
<dbReference type="SMART" id="SM00717">
    <property type="entry name" value="SANT"/>
    <property type="match status" value="1"/>
</dbReference>
<dbReference type="Pfam" id="PF15963">
    <property type="entry name" value="Myb_DNA-bind_7"/>
    <property type="match status" value="1"/>
</dbReference>
<feature type="region of interest" description="Disordered" evidence="2">
    <location>
        <begin position="784"/>
        <end position="808"/>
    </location>
</feature>
<feature type="region of interest" description="Disordered" evidence="2">
    <location>
        <begin position="174"/>
        <end position="194"/>
    </location>
</feature>
<feature type="compositionally biased region" description="Low complexity" evidence="2">
    <location>
        <begin position="68"/>
        <end position="77"/>
    </location>
</feature>
<evidence type="ECO:0000256" key="1">
    <source>
        <dbReference type="ARBA" id="ARBA00004123"/>
    </source>
</evidence>
<organism evidence="4 5">
    <name type="scientific">Loxostege sticticalis</name>
    <name type="common">Beet webworm moth</name>
    <dbReference type="NCBI Taxonomy" id="481309"/>
    <lineage>
        <taxon>Eukaryota</taxon>
        <taxon>Metazoa</taxon>
        <taxon>Ecdysozoa</taxon>
        <taxon>Arthropoda</taxon>
        <taxon>Hexapoda</taxon>
        <taxon>Insecta</taxon>
        <taxon>Pterygota</taxon>
        <taxon>Neoptera</taxon>
        <taxon>Endopterygota</taxon>
        <taxon>Lepidoptera</taxon>
        <taxon>Glossata</taxon>
        <taxon>Ditrysia</taxon>
        <taxon>Pyraloidea</taxon>
        <taxon>Crambidae</taxon>
        <taxon>Pyraustinae</taxon>
        <taxon>Loxostege</taxon>
    </lineage>
</organism>
<feature type="region of interest" description="Disordered" evidence="2">
    <location>
        <begin position="1"/>
        <end position="102"/>
    </location>
</feature>
<accession>A0ABR3HHE0</accession>
<feature type="region of interest" description="Disordered" evidence="2">
    <location>
        <begin position="396"/>
        <end position="431"/>
    </location>
</feature>
<dbReference type="InterPro" id="IPR001005">
    <property type="entry name" value="SANT/Myb"/>
</dbReference>
<evidence type="ECO:0000256" key="2">
    <source>
        <dbReference type="SAM" id="MobiDB-lite"/>
    </source>
</evidence>
<feature type="compositionally biased region" description="Polar residues" evidence="2">
    <location>
        <begin position="40"/>
        <end position="49"/>
    </location>
</feature>
<comment type="caution">
    <text evidence="4">The sequence shown here is derived from an EMBL/GenBank/DDBJ whole genome shotgun (WGS) entry which is preliminary data.</text>
</comment>
<sequence>MSTRRARIKAVTSLPPRRKNADNADSKNKTAQLKDEIQKTVKSPRTPRSSAAKDGTEKPVRPTPPLLPLHSTPNLHNKVSSPAKPASDTPKSIIRTPKPAAEKVSVITAAPVSIKSVFASPPPRTDSPLRIASPIAPVLRSTPRAVKQVAPLKEKPDLEVTVEGGQVNENEAKVHEKEKATETTNKSDVPDDYNVPSVPESITEEAVMDGIVPLQPARSVPKPIDLLKNEIISENAEVLFDPIVPLPSPSKVRPKLRPVPRLAPLRRNSIQGSASESEDESRRALLGGGASTPAPGRQRHDSHTSHSTLLSVNREVNRIRNDSICSSASQLAQPPLATSPTKEKLHKNRRQEMSRRMAAMRRRRETVQRDTLTMYDLIFYNPTSNPIVPDQDEIKAKEASKKDEVELEAQNDEEDADDPAADAAPVPQIKLGPNGEIVLDEKSLVIKQTDSKRKVSSTVREGAWGGGGGKYSRATRTADWSAAETVRFYRALAAIGTDFSLMAPLFPGRNRRDLKIKFKKEEKVNGAQLDKALRSATTWDAARLQDEFTAERAAAAEQAEREREQLAEQRRVERERAAIAKENNMRQSKGGKALENSSKPAMSTRKRDLEDGYTANDIIKRAIEAKAQAKRKRQMNAEAKLQAKLAQQAPKTPFATLTLLNSNQNSQQSPAPVIDMATISRLDASKTPSPAPVSLNYAPYLPKNVESGSLVVLTVNDPKSPSKKMLQTYIAHGEGKLTPVALPPTFLNSVVGYMKKGTPKGPPGSPLTSPVTVINQEDRTSMTPNAIQVNPTPPSNRQRHSSFTITQL</sequence>
<feature type="compositionally biased region" description="Acidic residues" evidence="2">
    <location>
        <begin position="405"/>
        <end position="420"/>
    </location>
</feature>
<protein>
    <recommendedName>
        <fullName evidence="3">Myb-like domain-containing protein</fullName>
    </recommendedName>
</protein>